<feature type="region of interest" description="Disordered" evidence="1">
    <location>
        <begin position="46"/>
        <end position="66"/>
    </location>
</feature>
<dbReference type="Proteomes" id="UP000297703">
    <property type="component" value="Unassembled WGS sequence"/>
</dbReference>
<name>A0A4D9EI50_9SAUR</name>
<gene>
    <name evidence="2" type="ORF">DR999_PMT10156</name>
</gene>
<evidence type="ECO:0000313" key="2">
    <source>
        <dbReference type="EMBL" id="TFK06992.1"/>
    </source>
</evidence>
<sequence length="100" mass="9599">MCGRWVSAEPLSFPGGQGLAALRPSPALCGATSLFGDPDRLGGVGSRAALGDGGGGRAASTLDPVGLAPSARSGPTCLGFDAGGPGSWSWGRGGGCPGQE</sequence>
<evidence type="ECO:0000256" key="1">
    <source>
        <dbReference type="SAM" id="MobiDB-lite"/>
    </source>
</evidence>
<proteinExistence type="predicted"/>
<accession>A0A4D9EI50</accession>
<comment type="caution">
    <text evidence="2">The sequence shown here is derived from an EMBL/GenBank/DDBJ whole genome shotgun (WGS) entry which is preliminary data.</text>
</comment>
<dbReference type="EMBL" id="QXTE01000090">
    <property type="protein sequence ID" value="TFK06992.1"/>
    <property type="molecule type" value="Genomic_DNA"/>
</dbReference>
<organism evidence="2 3">
    <name type="scientific">Platysternon megacephalum</name>
    <name type="common">big-headed turtle</name>
    <dbReference type="NCBI Taxonomy" id="55544"/>
    <lineage>
        <taxon>Eukaryota</taxon>
        <taxon>Metazoa</taxon>
        <taxon>Chordata</taxon>
        <taxon>Craniata</taxon>
        <taxon>Vertebrata</taxon>
        <taxon>Euteleostomi</taxon>
        <taxon>Archelosauria</taxon>
        <taxon>Testudinata</taxon>
        <taxon>Testudines</taxon>
        <taxon>Cryptodira</taxon>
        <taxon>Durocryptodira</taxon>
        <taxon>Testudinoidea</taxon>
        <taxon>Platysternidae</taxon>
        <taxon>Platysternon</taxon>
    </lineage>
</organism>
<keyword evidence="2" id="KW-0418">Kinase</keyword>
<dbReference type="AlphaFoldDB" id="A0A4D9EI50"/>
<reference evidence="2 3" key="2">
    <citation type="submission" date="2019-04" db="EMBL/GenBank/DDBJ databases">
        <title>The genome sequence of big-headed turtle.</title>
        <authorList>
            <person name="Gong S."/>
        </authorList>
    </citation>
    <scope>NUCLEOTIDE SEQUENCE [LARGE SCALE GENOMIC DNA]</scope>
    <source>
        <strain evidence="2">DO16091913</strain>
        <tissue evidence="2">Muscle</tissue>
    </source>
</reference>
<dbReference type="GO" id="GO:0016301">
    <property type="term" value="F:kinase activity"/>
    <property type="evidence" value="ECO:0007669"/>
    <property type="project" value="UniProtKB-KW"/>
</dbReference>
<protein>
    <submittedName>
        <fullName evidence="2">Serine/threonine-protein kinase DCLK1</fullName>
    </submittedName>
</protein>
<keyword evidence="2" id="KW-0808">Transferase</keyword>
<reference evidence="2 3" key="1">
    <citation type="submission" date="2019-04" db="EMBL/GenBank/DDBJ databases">
        <title>Draft genome of the big-headed turtle Platysternon megacephalum.</title>
        <authorList>
            <person name="Gong S."/>
        </authorList>
    </citation>
    <scope>NUCLEOTIDE SEQUENCE [LARGE SCALE GENOMIC DNA]</scope>
    <source>
        <strain evidence="2">DO16091913</strain>
        <tissue evidence="2">Muscle</tissue>
    </source>
</reference>
<keyword evidence="3" id="KW-1185">Reference proteome</keyword>
<evidence type="ECO:0000313" key="3">
    <source>
        <dbReference type="Proteomes" id="UP000297703"/>
    </source>
</evidence>